<dbReference type="InterPro" id="IPR036322">
    <property type="entry name" value="WD40_repeat_dom_sf"/>
</dbReference>
<protein>
    <submittedName>
        <fullName evidence="1">Uncharacterized protein</fullName>
    </submittedName>
</protein>
<dbReference type="Ensembl" id="ENSEBUT00000024879.1">
    <property type="protein sequence ID" value="ENSEBUP00000024303.1"/>
    <property type="gene ID" value="ENSEBUG00000014976.1"/>
</dbReference>
<dbReference type="Proteomes" id="UP000694388">
    <property type="component" value="Unplaced"/>
</dbReference>
<keyword evidence="2" id="KW-1185">Reference proteome</keyword>
<reference evidence="1" key="2">
    <citation type="submission" date="2025-09" db="UniProtKB">
        <authorList>
            <consortium name="Ensembl"/>
        </authorList>
    </citation>
    <scope>IDENTIFICATION</scope>
</reference>
<evidence type="ECO:0000313" key="2">
    <source>
        <dbReference type="Proteomes" id="UP000694388"/>
    </source>
</evidence>
<organism evidence="1 2">
    <name type="scientific">Eptatretus burgeri</name>
    <name type="common">Inshore hagfish</name>
    <dbReference type="NCBI Taxonomy" id="7764"/>
    <lineage>
        <taxon>Eukaryota</taxon>
        <taxon>Metazoa</taxon>
        <taxon>Chordata</taxon>
        <taxon>Craniata</taxon>
        <taxon>Vertebrata</taxon>
        <taxon>Cyclostomata</taxon>
        <taxon>Myxini</taxon>
        <taxon>Myxiniformes</taxon>
        <taxon>Myxinidae</taxon>
        <taxon>Eptatretinae</taxon>
        <taxon>Eptatretus</taxon>
    </lineage>
</organism>
<sequence>MARERNENTDNVLNFELDDENTFEVIELDQCDSPGDLANEVCDLDLEDESYVEGGANDDSDLTVSLHDGSVFCVVLAPGDHPVAVTGGEDNRAFVWRLCDGSTVFECSGLPISLLEPALFYRERACSLLSLSLFTSIYMFCPAGGLDLYLDLDQNLIGLFLSPTQFIHQVLS</sequence>
<reference evidence="1" key="1">
    <citation type="submission" date="2025-08" db="UniProtKB">
        <authorList>
            <consortium name="Ensembl"/>
        </authorList>
    </citation>
    <scope>IDENTIFICATION</scope>
</reference>
<dbReference type="SUPFAM" id="SSF50978">
    <property type="entry name" value="WD40 repeat-like"/>
    <property type="match status" value="1"/>
</dbReference>
<dbReference type="Gene3D" id="2.130.10.10">
    <property type="entry name" value="YVTN repeat-like/Quinoprotein amine dehydrogenase"/>
    <property type="match status" value="1"/>
</dbReference>
<name>A0A8C4R2R4_EPTBU</name>
<accession>A0A8C4R2R4</accession>
<dbReference type="InterPro" id="IPR015943">
    <property type="entry name" value="WD40/YVTN_repeat-like_dom_sf"/>
</dbReference>
<proteinExistence type="predicted"/>
<dbReference type="AlphaFoldDB" id="A0A8C4R2R4"/>
<evidence type="ECO:0000313" key="1">
    <source>
        <dbReference type="Ensembl" id="ENSEBUP00000024303.1"/>
    </source>
</evidence>